<feature type="region of interest" description="Disordered" evidence="1">
    <location>
        <begin position="1"/>
        <end position="60"/>
    </location>
</feature>
<comment type="caution">
    <text evidence="2">The sequence shown here is derived from an EMBL/GenBank/DDBJ whole genome shotgun (WGS) entry which is preliminary data.</text>
</comment>
<sequence>MTPNPTPSSSNQRRTRVGRRGRGRYGRGRRQSKRLRLRKGKQSLMGATTDSRPKGRSGFRCRGKKLRRMSTLSPAASLPAAPKSGLRMFRNNSLVYFLDCIWLELQRTLIGYDVLR</sequence>
<reference evidence="2 3" key="1">
    <citation type="submission" date="2024-06" db="EMBL/GenBank/DDBJ databases">
        <title>A chromosome level genome sequence of Diviner's sage (Salvia divinorum).</title>
        <authorList>
            <person name="Ford S.A."/>
            <person name="Ro D.-K."/>
            <person name="Ness R.W."/>
            <person name="Phillips M.A."/>
        </authorList>
    </citation>
    <scope>NUCLEOTIDE SEQUENCE [LARGE SCALE GENOMIC DNA]</scope>
    <source>
        <strain evidence="2">SAF-2024a</strain>
        <tissue evidence="2">Leaf</tissue>
    </source>
</reference>
<dbReference type="AlphaFoldDB" id="A0ABD1IF48"/>
<evidence type="ECO:0000256" key="1">
    <source>
        <dbReference type="SAM" id="MobiDB-lite"/>
    </source>
</evidence>
<keyword evidence="3" id="KW-1185">Reference proteome</keyword>
<gene>
    <name evidence="2" type="ORF">AAHA92_02823</name>
</gene>
<protein>
    <submittedName>
        <fullName evidence="2">Uncharacterized protein</fullName>
    </submittedName>
</protein>
<organism evidence="2 3">
    <name type="scientific">Salvia divinorum</name>
    <name type="common">Maria pastora</name>
    <name type="synonym">Diviner's sage</name>
    <dbReference type="NCBI Taxonomy" id="28513"/>
    <lineage>
        <taxon>Eukaryota</taxon>
        <taxon>Viridiplantae</taxon>
        <taxon>Streptophyta</taxon>
        <taxon>Embryophyta</taxon>
        <taxon>Tracheophyta</taxon>
        <taxon>Spermatophyta</taxon>
        <taxon>Magnoliopsida</taxon>
        <taxon>eudicotyledons</taxon>
        <taxon>Gunneridae</taxon>
        <taxon>Pentapetalae</taxon>
        <taxon>asterids</taxon>
        <taxon>lamiids</taxon>
        <taxon>Lamiales</taxon>
        <taxon>Lamiaceae</taxon>
        <taxon>Nepetoideae</taxon>
        <taxon>Mentheae</taxon>
        <taxon>Salviinae</taxon>
        <taxon>Salvia</taxon>
        <taxon>Salvia subgen. Calosphace</taxon>
    </lineage>
</organism>
<dbReference type="Proteomes" id="UP001567538">
    <property type="component" value="Unassembled WGS sequence"/>
</dbReference>
<evidence type="ECO:0000313" key="3">
    <source>
        <dbReference type="Proteomes" id="UP001567538"/>
    </source>
</evidence>
<accession>A0ABD1IF48</accession>
<dbReference type="EMBL" id="JBEAFC010000002">
    <property type="protein sequence ID" value="KAL1567334.1"/>
    <property type="molecule type" value="Genomic_DNA"/>
</dbReference>
<evidence type="ECO:0000313" key="2">
    <source>
        <dbReference type="EMBL" id="KAL1567334.1"/>
    </source>
</evidence>
<name>A0ABD1IF48_SALDI</name>
<feature type="compositionally biased region" description="Basic residues" evidence="1">
    <location>
        <begin position="13"/>
        <end position="41"/>
    </location>
</feature>
<proteinExistence type="predicted"/>